<keyword evidence="3" id="KW-1185">Reference proteome</keyword>
<gene>
    <name evidence="2" type="ORF">MSPICULIGERA_LOCUS2675</name>
</gene>
<dbReference type="GO" id="GO:0005634">
    <property type="term" value="C:nucleus"/>
    <property type="evidence" value="ECO:0007669"/>
    <property type="project" value="TreeGrafter"/>
</dbReference>
<dbReference type="EMBL" id="CATQJA010000764">
    <property type="protein sequence ID" value="CAJ0563975.1"/>
    <property type="molecule type" value="Genomic_DNA"/>
</dbReference>
<name>A0AA36FR21_9BILA</name>
<dbReference type="GO" id="GO:0000175">
    <property type="term" value="F:3'-5'-RNA exonuclease activity"/>
    <property type="evidence" value="ECO:0007669"/>
    <property type="project" value="TreeGrafter"/>
</dbReference>
<dbReference type="GO" id="GO:1990431">
    <property type="term" value="P:priRNA 3'-end processing"/>
    <property type="evidence" value="ECO:0007669"/>
    <property type="project" value="TreeGrafter"/>
</dbReference>
<dbReference type="InterPro" id="IPR051181">
    <property type="entry name" value="CAF1_poly(A)_ribonucleases"/>
</dbReference>
<evidence type="ECO:0000313" key="2">
    <source>
        <dbReference type="EMBL" id="CAJ0563975.1"/>
    </source>
</evidence>
<organism evidence="2 3">
    <name type="scientific">Mesorhabditis spiculigera</name>
    <dbReference type="NCBI Taxonomy" id="96644"/>
    <lineage>
        <taxon>Eukaryota</taxon>
        <taxon>Metazoa</taxon>
        <taxon>Ecdysozoa</taxon>
        <taxon>Nematoda</taxon>
        <taxon>Chromadorea</taxon>
        <taxon>Rhabditida</taxon>
        <taxon>Rhabditina</taxon>
        <taxon>Rhabditomorpha</taxon>
        <taxon>Rhabditoidea</taxon>
        <taxon>Rhabditidae</taxon>
        <taxon>Mesorhabditinae</taxon>
        <taxon>Mesorhabditis</taxon>
    </lineage>
</organism>
<dbReference type="InterPro" id="IPR006941">
    <property type="entry name" value="RNase_CAF1"/>
</dbReference>
<reference evidence="2" key="1">
    <citation type="submission" date="2023-06" db="EMBL/GenBank/DDBJ databases">
        <authorList>
            <person name="Delattre M."/>
        </authorList>
    </citation>
    <scope>NUCLEOTIDE SEQUENCE</scope>
    <source>
        <strain evidence="2">AF72</strain>
    </source>
</reference>
<dbReference type="PANTHER" id="PTHR15092">
    <property type="entry name" value="POLY A -SPECIFIC RIBONUCLEASE/TARGET OF EGR1, MEMBER 1"/>
    <property type="match status" value="1"/>
</dbReference>
<dbReference type="InterPro" id="IPR036397">
    <property type="entry name" value="RNaseH_sf"/>
</dbReference>
<dbReference type="InterPro" id="IPR012337">
    <property type="entry name" value="RNaseH-like_sf"/>
</dbReference>
<dbReference type="Proteomes" id="UP001177023">
    <property type="component" value="Unassembled WGS sequence"/>
</dbReference>
<dbReference type="PANTHER" id="PTHR15092:SF44">
    <property type="entry name" value="POLY(A)-SPECIFIC RIBONUCLEASE PARN"/>
    <property type="match status" value="1"/>
</dbReference>
<dbReference type="GO" id="GO:1990432">
    <property type="term" value="P:siRNA 3'-end processing"/>
    <property type="evidence" value="ECO:0007669"/>
    <property type="project" value="TreeGrafter"/>
</dbReference>
<proteinExistence type="inferred from homology"/>
<comment type="caution">
    <text evidence="2">The sequence shown here is derived from an EMBL/GenBank/DDBJ whole genome shotgun (WGS) entry which is preliminary data.</text>
</comment>
<comment type="similarity">
    <text evidence="1">Belongs to the CAF1 family.</text>
</comment>
<feature type="non-terminal residue" evidence="2">
    <location>
        <position position="1"/>
    </location>
</feature>
<accession>A0AA36FR21</accession>
<dbReference type="Gene3D" id="3.30.420.10">
    <property type="entry name" value="Ribonuclease H-like superfamily/Ribonuclease H"/>
    <property type="match status" value="2"/>
</dbReference>
<protein>
    <submittedName>
        <fullName evidence="2">Uncharacterized protein</fullName>
    </submittedName>
</protein>
<sequence length="618" mass="69674">MEITCDNYKSVYRNLENVVKNASFAALDFEFAGLVPEDQNQKCSLFDTPEERYRKHRQTVQNFPPLQMGIAFFTPLENDTKYQVEVYNIYLFKSPIFRQEYRFSAGSFTFLDSHGMDFNKLIYEGLSFMNLEEQEKAIQALISKEPVVDSEIFSDDFKSLYMRVEYEIQKELARRRRKKAGSEGAKQSIFDAIIVLLGGQISSLQEIFFLYKLYSTIHGVHLEITSGMLICTPSNQKKSELQNIKANLLQRARRELAGASDIVMSLIEKKMPIVTHNGFFDLLHLYHYFVSDLPEDYDEFKKRITTVFPHLIDTKHVADENAALLSMHGIQSFRIEPLSQLFEGEHPGRSGLPLYEFPIGFNVSGRESAKNRSRQTANFHNAAYDALVTGQVFVKLAHLISRDDVLDGAIPAPIPIRRIIYTLRPYSGKIPVIQHCLPFVNLYGADPLPRYPDEVVLEVLQEKDLLLIQKDVRCVFGRWRTEMKVDGTTVRIATTTDNTYRWMTGHYLRNDSVRVLSVSDSASTTSLADSTYSSVFSASSAGSTPNRLRLRSLSVSSNDTQASESSESVVATRKLSKCSVDSGFSSSGGSQLLNWVYRAGAVLLSAGIPTVTAASMAV</sequence>
<dbReference type="GO" id="GO:0000289">
    <property type="term" value="P:nuclear-transcribed mRNA poly(A) tail shortening"/>
    <property type="evidence" value="ECO:0007669"/>
    <property type="project" value="TreeGrafter"/>
</dbReference>
<dbReference type="AlphaFoldDB" id="A0AA36FR21"/>
<dbReference type="SUPFAM" id="SSF53098">
    <property type="entry name" value="Ribonuclease H-like"/>
    <property type="match status" value="1"/>
</dbReference>
<dbReference type="Pfam" id="PF04857">
    <property type="entry name" value="CAF1"/>
    <property type="match status" value="1"/>
</dbReference>
<dbReference type="GO" id="GO:0003723">
    <property type="term" value="F:RNA binding"/>
    <property type="evidence" value="ECO:0007669"/>
    <property type="project" value="TreeGrafter"/>
</dbReference>
<evidence type="ECO:0000313" key="3">
    <source>
        <dbReference type="Proteomes" id="UP001177023"/>
    </source>
</evidence>
<evidence type="ECO:0000256" key="1">
    <source>
        <dbReference type="ARBA" id="ARBA00008372"/>
    </source>
</evidence>